<keyword evidence="4" id="KW-0804">Transcription</keyword>
<dbReference type="SUPFAM" id="SSF53822">
    <property type="entry name" value="Periplasmic binding protein-like I"/>
    <property type="match status" value="1"/>
</dbReference>
<comment type="caution">
    <text evidence="7">The sequence shown here is derived from an EMBL/GenBank/DDBJ whole genome shotgun (WGS) entry which is preliminary data.</text>
</comment>
<dbReference type="SMART" id="SM00354">
    <property type="entry name" value="HTH_LACI"/>
    <property type="match status" value="1"/>
</dbReference>
<keyword evidence="1" id="KW-0678">Repressor</keyword>
<dbReference type="EMBL" id="JAERWL010000015">
    <property type="protein sequence ID" value="MBM9478183.1"/>
    <property type="molecule type" value="Genomic_DNA"/>
</dbReference>
<sequence>MPEPDPGSAARPDGDPVDPARPATIYSVAERAGVSIASVSRVLQGSTATSARTRDKVLTAVRELEYLPQTAARSLAVRRSEAHGVVLGDLGGPYYSELMLGYQSVAARHGQSVVLRLLSAADSAEDAVRELAGRVDGMTIAAPDVADETVAALARSLPIVLVGRDPVPGCQTLTTENVDTAEVLARHLLDHGRRRLLFVGEPAGSHDVTGRYAGFRRAVQLAGLAEPGPLAVAQTEASGRAVVADRADRWREADALVCANDELALAIQDSLLRRGVRVPDDIAVVGWDDVRTARYVRPGLTTVAQPVHELGELAAQWVHDRVAGDVGSPTALTLPTRPVYRQSCGCPDAAPTERAA</sequence>
<organism evidence="7 8">
    <name type="scientific">Nakamurella flavida</name>
    <dbReference type="NCBI Taxonomy" id="363630"/>
    <lineage>
        <taxon>Bacteria</taxon>
        <taxon>Bacillati</taxon>
        <taxon>Actinomycetota</taxon>
        <taxon>Actinomycetes</taxon>
        <taxon>Nakamurellales</taxon>
        <taxon>Nakamurellaceae</taxon>
        <taxon>Nakamurella</taxon>
    </lineage>
</organism>
<reference evidence="7" key="1">
    <citation type="submission" date="2021-01" db="EMBL/GenBank/DDBJ databases">
        <title>KCTC 19127 draft genome.</title>
        <authorList>
            <person name="An D."/>
        </authorList>
    </citation>
    <scope>NUCLEOTIDE SEQUENCE</scope>
    <source>
        <strain evidence="7">KCTC 19127</strain>
    </source>
</reference>
<dbReference type="Pfam" id="PF13377">
    <property type="entry name" value="Peripla_BP_3"/>
    <property type="match status" value="1"/>
</dbReference>
<evidence type="ECO:0000256" key="4">
    <source>
        <dbReference type="ARBA" id="ARBA00023163"/>
    </source>
</evidence>
<dbReference type="InterPro" id="IPR028082">
    <property type="entry name" value="Peripla_BP_I"/>
</dbReference>
<dbReference type="InterPro" id="IPR000843">
    <property type="entry name" value="HTH_LacI"/>
</dbReference>
<keyword evidence="8" id="KW-1185">Reference proteome</keyword>
<dbReference type="CDD" id="cd06267">
    <property type="entry name" value="PBP1_LacI_sugar_binding-like"/>
    <property type="match status" value="1"/>
</dbReference>
<dbReference type="PANTHER" id="PTHR30146">
    <property type="entry name" value="LACI-RELATED TRANSCRIPTIONAL REPRESSOR"/>
    <property type="match status" value="1"/>
</dbReference>
<keyword evidence="3 7" id="KW-0238">DNA-binding</keyword>
<accession>A0A939C1Y8</accession>
<keyword evidence="2" id="KW-0805">Transcription regulation</keyword>
<dbReference type="Gene3D" id="1.10.260.40">
    <property type="entry name" value="lambda repressor-like DNA-binding domains"/>
    <property type="match status" value="1"/>
</dbReference>
<evidence type="ECO:0000256" key="1">
    <source>
        <dbReference type="ARBA" id="ARBA00022491"/>
    </source>
</evidence>
<dbReference type="Gene3D" id="3.40.50.2300">
    <property type="match status" value="2"/>
</dbReference>
<dbReference type="InterPro" id="IPR010982">
    <property type="entry name" value="Lambda_DNA-bd_dom_sf"/>
</dbReference>
<dbReference type="RefSeq" id="WP_205258305.1">
    <property type="nucleotide sequence ID" value="NZ_BAAAPV010000002.1"/>
</dbReference>
<dbReference type="AlphaFoldDB" id="A0A939C1Y8"/>
<protein>
    <submittedName>
        <fullName evidence="7">LacI family DNA-binding transcriptional regulator</fullName>
    </submittedName>
</protein>
<evidence type="ECO:0000256" key="3">
    <source>
        <dbReference type="ARBA" id="ARBA00023125"/>
    </source>
</evidence>
<dbReference type="GO" id="GO:0000976">
    <property type="term" value="F:transcription cis-regulatory region binding"/>
    <property type="evidence" value="ECO:0007669"/>
    <property type="project" value="TreeGrafter"/>
</dbReference>
<dbReference type="PROSITE" id="PS50932">
    <property type="entry name" value="HTH_LACI_2"/>
    <property type="match status" value="1"/>
</dbReference>
<evidence type="ECO:0000313" key="8">
    <source>
        <dbReference type="Proteomes" id="UP000663801"/>
    </source>
</evidence>
<dbReference type="CDD" id="cd01392">
    <property type="entry name" value="HTH_LacI"/>
    <property type="match status" value="1"/>
</dbReference>
<feature type="region of interest" description="Disordered" evidence="5">
    <location>
        <begin position="1"/>
        <end position="21"/>
    </location>
</feature>
<proteinExistence type="predicted"/>
<evidence type="ECO:0000256" key="5">
    <source>
        <dbReference type="SAM" id="MobiDB-lite"/>
    </source>
</evidence>
<gene>
    <name evidence="7" type="ORF">JL107_17175</name>
</gene>
<evidence type="ECO:0000256" key="2">
    <source>
        <dbReference type="ARBA" id="ARBA00023015"/>
    </source>
</evidence>
<dbReference type="SUPFAM" id="SSF47413">
    <property type="entry name" value="lambda repressor-like DNA-binding domains"/>
    <property type="match status" value="1"/>
</dbReference>
<dbReference type="GO" id="GO:0003700">
    <property type="term" value="F:DNA-binding transcription factor activity"/>
    <property type="evidence" value="ECO:0007669"/>
    <property type="project" value="TreeGrafter"/>
</dbReference>
<dbReference type="PANTHER" id="PTHR30146:SF148">
    <property type="entry name" value="HTH-TYPE TRANSCRIPTIONAL REPRESSOR PURR-RELATED"/>
    <property type="match status" value="1"/>
</dbReference>
<evidence type="ECO:0000313" key="7">
    <source>
        <dbReference type="EMBL" id="MBM9478183.1"/>
    </source>
</evidence>
<dbReference type="Pfam" id="PF00356">
    <property type="entry name" value="LacI"/>
    <property type="match status" value="1"/>
</dbReference>
<evidence type="ECO:0000259" key="6">
    <source>
        <dbReference type="PROSITE" id="PS50932"/>
    </source>
</evidence>
<dbReference type="Proteomes" id="UP000663801">
    <property type="component" value="Unassembled WGS sequence"/>
</dbReference>
<feature type="domain" description="HTH lacI-type" evidence="6">
    <location>
        <begin position="23"/>
        <end position="77"/>
    </location>
</feature>
<name>A0A939C1Y8_9ACTN</name>
<dbReference type="InterPro" id="IPR046335">
    <property type="entry name" value="LacI/GalR-like_sensor"/>
</dbReference>